<dbReference type="InterPro" id="IPR050861">
    <property type="entry name" value="Dihydroxyacetone_Kinase"/>
</dbReference>
<evidence type="ECO:0000259" key="1">
    <source>
        <dbReference type="PROSITE" id="PS51481"/>
    </source>
</evidence>
<dbReference type="Gene3D" id="3.40.50.10440">
    <property type="entry name" value="Dihydroxyacetone kinase, domain 1"/>
    <property type="match status" value="1"/>
</dbReference>
<evidence type="ECO:0000313" key="2">
    <source>
        <dbReference type="EMBL" id="NJP48101.1"/>
    </source>
</evidence>
<dbReference type="SUPFAM" id="SSF82549">
    <property type="entry name" value="DAK1/DegV-like"/>
    <property type="match status" value="1"/>
</dbReference>
<reference evidence="2 3" key="1">
    <citation type="submission" date="2020-03" db="EMBL/GenBank/DDBJ databases">
        <title>WGS of actinomycetes isolated from Thailand.</title>
        <authorList>
            <person name="Thawai C."/>
        </authorList>
    </citation>
    <scope>NUCLEOTIDE SEQUENCE [LARGE SCALE GENOMIC DNA]</scope>
    <source>
        <strain evidence="2 3">PRB2-1</strain>
    </source>
</reference>
<evidence type="ECO:0000313" key="3">
    <source>
        <dbReference type="Proteomes" id="UP000734511"/>
    </source>
</evidence>
<dbReference type="RefSeq" id="WP_167986929.1">
    <property type="nucleotide sequence ID" value="NZ_JAATEJ010000040.1"/>
</dbReference>
<dbReference type="PANTHER" id="PTHR28629:SF4">
    <property type="entry name" value="TRIOKINASE_FMN CYCLASE"/>
    <property type="match status" value="1"/>
</dbReference>
<keyword evidence="2" id="KW-0808">Transferase</keyword>
<gene>
    <name evidence="2" type="ORF">HCN08_32565</name>
</gene>
<organism evidence="2 3">
    <name type="scientific">Actinacidiphila epipremni</name>
    <dbReference type="NCBI Taxonomy" id="2053013"/>
    <lineage>
        <taxon>Bacteria</taxon>
        <taxon>Bacillati</taxon>
        <taxon>Actinomycetota</taxon>
        <taxon>Actinomycetes</taxon>
        <taxon>Kitasatosporales</taxon>
        <taxon>Streptomycetaceae</taxon>
        <taxon>Actinacidiphila</taxon>
    </lineage>
</organism>
<dbReference type="PANTHER" id="PTHR28629">
    <property type="entry name" value="TRIOKINASE/FMN CYCLASE"/>
    <property type="match status" value="1"/>
</dbReference>
<sequence>MSLYFANALPDLVDDALAGFALAHADTVRWDERDGYLRALHPAPTRRVGLVSGGGSGHEPLHLGYVGTGMLDAACPGRVFASPHNRQVLAAARSVAREDGVLLLVKNYTGDRINFGIAAERLAHEGIACGRVLIDDDVASQSAESATGRRGTGAAVLVEKILGAAADDGRGLAELEDLGAALVARSRSLAVASASHTSPVTGEPAFTLPPGTLEYGVGIHGERAARTLSTRSLRDLAEEMVASLAEALDLSGDSRLIVLVNGLGGVTRLELYAVLREVALLLDKRGATTVRTLVGDFVTALDMRGFSVTLLDADDEVLRLYDAPAAAPAWPARPGRTTR</sequence>
<dbReference type="PROSITE" id="PS51481">
    <property type="entry name" value="DHAK"/>
    <property type="match status" value="1"/>
</dbReference>
<dbReference type="EMBL" id="JAATEJ010000040">
    <property type="protein sequence ID" value="NJP48101.1"/>
    <property type="molecule type" value="Genomic_DNA"/>
</dbReference>
<keyword evidence="3" id="KW-1185">Reference proteome</keyword>
<protein>
    <submittedName>
        <fullName evidence="2">Dihydroxyacetone kinase subunit DhaK</fullName>
    </submittedName>
</protein>
<proteinExistence type="predicted"/>
<comment type="caution">
    <text evidence="2">The sequence shown here is derived from an EMBL/GenBank/DDBJ whole genome shotgun (WGS) entry which is preliminary data.</text>
</comment>
<keyword evidence="2" id="KW-0418">Kinase</keyword>
<accession>A0ABX1A004</accession>
<dbReference type="Proteomes" id="UP000734511">
    <property type="component" value="Unassembled WGS sequence"/>
</dbReference>
<dbReference type="Pfam" id="PF02733">
    <property type="entry name" value="Dak1"/>
    <property type="match status" value="1"/>
</dbReference>
<dbReference type="GO" id="GO:0016301">
    <property type="term" value="F:kinase activity"/>
    <property type="evidence" value="ECO:0007669"/>
    <property type="project" value="UniProtKB-KW"/>
</dbReference>
<feature type="domain" description="DhaK" evidence="1">
    <location>
        <begin position="8"/>
        <end position="330"/>
    </location>
</feature>
<dbReference type="InterPro" id="IPR004006">
    <property type="entry name" value="DhaK_dom"/>
</dbReference>
<dbReference type="Gene3D" id="3.30.1180.20">
    <property type="entry name" value="Dihydroxyacetone kinase, domain 2"/>
    <property type="match status" value="1"/>
</dbReference>
<name>A0ABX1A004_9ACTN</name>